<dbReference type="InterPro" id="IPR036249">
    <property type="entry name" value="Thioredoxin-like_sf"/>
</dbReference>
<feature type="region of interest" description="Disordered" evidence="1">
    <location>
        <begin position="158"/>
        <end position="185"/>
    </location>
</feature>
<organism evidence="2 3">
    <name type="scientific">Carnegiea gigantea</name>
    <dbReference type="NCBI Taxonomy" id="171969"/>
    <lineage>
        <taxon>Eukaryota</taxon>
        <taxon>Viridiplantae</taxon>
        <taxon>Streptophyta</taxon>
        <taxon>Embryophyta</taxon>
        <taxon>Tracheophyta</taxon>
        <taxon>Spermatophyta</taxon>
        <taxon>Magnoliopsida</taxon>
        <taxon>eudicotyledons</taxon>
        <taxon>Gunneridae</taxon>
        <taxon>Pentapetalae</taxon>
        <taxon>Caryophyllales</taxon>
        <taxon>Cactineae</taxon>
        <taxon>Cactaceae</taxon>
        <taxon>Cactoideae</taxon>
        <taxon>Echinocereeae</taxon>
        <taxon>Carnegiea</taxon>
    </lineage>
</organism>
<dbReference type="EMBL" id="JAKOGI010000107">
    <property type="protein sequence ID" value="KAJ8444095.1"/>
    <property type="molecule type" value="Genomic_DNA"/>
</dbReference>
<feature type="compositionally biased region" description="Low complexity" evidence="1">
    <location>
        <begin position="173"/>
        <end position="182"/>
    </location>
</feature>
<feature type="compositionally biased region" description="Basic and acidic residues" evidence="1">
    <location>
        <begin position="158"/>
        <end position="172"/>
    </location>
</feature>
<dbReference type="CDD" id="cd02980">
    <property type="entry name" value="TRX_Fd_family"/>
    <property type="match status" value="1"/>
</dbReference>
<proteinExistence type="predicted"/>
<sequence>MEISSSVTAKSIPCYYCNSGFGGDTQMGKSISGVSGVSFRRGNRIPSLKGGLKMRKNWDFCGFAENGHMDYYRGSPVCGEKKGKIKGNKGWNEASMKKKMKLVKGLVKDLEEFSQLGFGLQVDCDQGLVGQDDKSKKISEAAEILLTQLQQLRAEEKSNVEKQGKQKCKNQDCESSSSSSESSDSECDEVVDMKCFRQAAIVQTIENPKESSLSLPTPEEIMSNPQCCNMILETTLNDNATIDVLNSETPNLNQSNQVRSVSSLMTMASPMEKRIEVCMGGKCKKLGGPALMEEFQRVVGDDIVVVGCKCMGKCRSAPNVRVMNGEDVNDDSVRTPSNPVLTGVSLEDVELIVANYLGEEKALGAAASVAAQPS</sequence>
<evidence type="ECO:0000313" key="2">
    <source>
        <dbReference type="EMBL" id="KAJ8444095.1"/>
    </source>
</evidence>
<keyword evidence="3" id="KW-1185">Reference proteome</keyword>
<name>A0A9Q1KIB7_9CARY</name>
<evidence type="ECO:0000256" key="1">
    <source>
        <dbReference type="SAM" id="MobiDB-lite"/>
    </source>
</evidence>
<accession>A0A9Q1KIB7</accession>
<dbReference type="OrthoDB" id="913780at2759"/>
<protein>
    <submittedName>
        <fullName evidence="2">Uncharacterized protein</fullName>
    </submittedName>
</protein>
<comment type="caution">
    <text evidence="2">The sequence shown here is derived from an EMBL/GenBank/DDBJ whole genome shotgun (WGS) entry which is preliminary data.</text>
</comment>
<reference evidence="2" key="1">
    <citation type="submission" date="2022-04" db="EMBL/GenBank/DDBJ databases">
        <title>Carnegiea gigantea Genome sequencing and assembly v2.</title>
        <authorList>
            <person name="Copetti D."/>
            <person name="Sanderson M.J."/>
            <person name="Burquez A."/>
            <person name="Wojciechowski M.F."/>
        </authorList>
    </citation>
    <scope>NUCLEOTIDE SEQUENCE</scope>
    <source>
        <strain evidence="2">SGP5-SGP5p</strain>
        <tissue evidence="2">Aerial part</tissue>
    </source>
</reference>
<dbReference type="SUPFAM" id="SSF52833">
    <property type="entry name" value="Thioredoxin-like"/>
    <property type="match status" value="1"/>
</dbReference>
<evidence type="ECO:0000313" key="3">
    <source>
        <dbReference type="Proteomes" id="UP001153076"/>
    </source>
</evidence>
<gene>
    <name evidence="2" type="ORF">Cgig2_025096</name>
</gene>
<dbReference type="Gene3D" id="3.40.30.10">
    <property type="entry name" value="Glutaredoxin"/>
    <property type="match status" value="1"/>
</dbReference>
<dbReference type="AlphaFoldDB" id="A0A9Q1KIB7"/>
<dbReference type="Proteomes" id="UP001153076">
    <property type="component" value="Unassembled WGS sequence"/>
</dbReference>